<evidence type="ECO:0000313" key="2">
    <source>
        <dbReference type="EMBL" id="CAF1684709.1"/>
    </source>
</evidence>
<feature type="non-terminal residue" evidence="2">
    <location>
        <position position="1"/>
    </location>
</feature>
<name>A0A816H954_ADIRI</name>
<dbReference type="AlphaFoldDB" id="A0A816H954"/>
<organism evidence="2 3">
    <name type="scientific">Adineta ricciae</name>
    <name type="common">Rotifer</name>
    <dbReference type="NCBI Taxonomy" id="249248"/>
    <lineage>
        <taxon>Eukaryota</taxon>
        <taxon>Metazoa</taxon>
        <taxon>Spiralia</taxon>
        <taxon>Gnathifera</taxon>
        <taxon>Rotifera</taxon>
        <taxon>Eurotatoria</taxon>
        <taxon>Bdelloidea</taxon>
        <taxon>Adinetida</taxon>
        <taxon>Adinetidae</taxon>
        <taxon>Adineta</taxon>
    </lineage>
</organism>
<feature type="region of interest" description="Disordered" evidence="1">
    <location>
        <begin position="1"/>
        <end position="52"/>
    </location>
</feature>
<dbReference type="Proteomes" id="UP000663828">
    <property type="component" value="Unassembled WGS sequence"/>
</dbReference>
<feature type="compositionally biased region" description="Basic residues" evidence="1">
    <location>
        <begin position="11"/>
        <end position="23"/>
    </location>
</feature>
<evidence type="ECO:0000313" key="3">
    <source>
        <dbReference type="Proteomes" id="UP000663828"/>
    </source>
</evidence>
<gene>
    <name evidence="2" type="ORF">XAT740_LOCUS61562</name>
</gene>
<protein>
    <submittedName>
        <fullName evidence="2">Uncharacterized protein</fullName>
    </submittedName>
</protein>
<proteinExistence type="predicted"/>
<reference evidence="2" key="1">
    <citation type="submission" date="2021-02" db="EMBL/GenBank/DDBJ databases">
        <authorList>
            <person name="Nowell W R."/>
        </authorList>
    </citation>
    <scope>NUCLEOTIDE SEQUENCE</scope>
</reference>
<evidence type="ECO:0000256" key="1">
    <source>
        <dbReference type="SAM" id="MobiDB-lite"/>
    </source>
</evidence>
<sequence>RKEAEEQARRASNHHQSPIHHSAHGPGQYPHYHPVDANGEIKKDGTHYGYSP</sequence>
<accession>A0A816H954</accession>
<comment type="caution">
    <text evidence="2">The sequence shown here is derived from an EMBL/GenBank/DDBJ whole genome shotgun (WGS) entry which is preliminary data.</text>
</comment>
<dbReference type="EMBL" id="CAJNOR010016299">
    <property type="protein sequence ID" value="CAF1684709.1"/>
    <property type="molecule type" value="Genomic_DNA"/>
</dbReference>
<keyword evidence="3" id="KW-1185">Reference proteome</keyword>